<protein>
    <recommendedName>
        <fullName evidence="1">TIR domain-containing protein</fullName>
    </recommendedName>
</protein>
<organism evidence="2 3">
    <name type="scientific">Leptolyngbya boryana NIES-2135</name>
    <dbReference type="NCBI Taxonomy" id="1973484"/>
    <lineage>
        <taxon>Bacteria</taxon>
        <taxon>Bacillati</taxon>
        <taxon>Cyanobacteriota</taxon>
        <taxon>Cyanophyceae</taxon>
        <taxon>Leptolyngbyales</taxon>
        <taxon>Leptolyngbyaceae</taxon>
        <taxon>Leptolyngbya group</taxon>
        <taxon>Leptolyngbya</taxon>
    </lineage>
</organism>
<dbReference type="Pfam" id="PF13676">
    <property type="entry name" value="TIR_2"/>
    <property type="match status" value="1"/>
</dbReference>
<dbReference type="AlphaFoldDB" id="A0A1Z4JH04"/>
<feature type="domain" description="TIR" evidence="1">
    <location>
        <begin position="1"/>
        <end position="84"/>
    </location>
</feature>
<dbReference type="GO" id="GO:0007165">
    <property type="term" value="P:signal transduction"/>
    <property type="evidence" value="ECO:0007669"/>
    <property type="project" value="InterPro"/>
</dbReference>
<proteinExistence type="predicted"/>
<sequence>MRDVFISYSRKDKSFVEQLHQALEAQNRDAWVDWEDIPLSAEWWHEIQRGIESANTFVFVISRDSIESKVCRDEIEHAVQHNKT</sequence>
<evidence type="ECO:0000313" key="3">
    <source>
        <dbReference type="Proteomes" id="UP000217895"/>
    </source>
</evidence>
<gene>
    <name evidence="2" type="ORF">NIES2135_28270</name>
</gene>
<dbReference type="SUPFAM" id="SSF52200">
    <property type="entry name" value="Toll/Interleukin receptor TIR domain"/>
    <property type="match status" value="1"/>
</dbReference>
<reference evidence="2 3" key="1">
    <citation type="submission" date="2017-06" db="EMBL/GenBank/DDBJ databases">
        <title>Genome sequencing of cyanobaciteial culture collection at National Institute for Environmental Studies (NIES).</title>
        <authorList>
            <person name="Hirose Y."/>
            <person name="Shimura Y."/>
            <person name="Fujisawa T."/>
            <person name="Nakamura Y."/>
            <person name="Kawachi M."/>
        </authorList>
    </citation>
    <scope>NUCLEOTIDE SEQUENCE [LARGE SCALE GENOMIC DNA]</scope>
    <source>
        <strain evidence="2 3">NIES-2135</strain>
    </source>
</reference>
<dbReference type="Proteomes" id="UP000217895">
    <property type="component" value="Chromosome"/>
</dbReference>
<dbReference type="InterPro" id="IPR035897">
    <property type="entry name" value="Toll_tir_struct_dom_sf"/>
</dbReference>
<accession>A0A1Z4JH04</accession>
<dbReference type="PROSITE" id="PS50104">
    <property type="entry name" value="TIR"/>
    <property type="match status" value="1"/>
</dbReference>
<keyword evidence="3" id="KW-1185">Reference proteome</keyword>
<dbReference type="Gene3D" id="3.40.50.10140">
    <property type="entry name" value="Toll/interleukin-1 receptor homology (TIR) domain"/>
    <property type="match status" value="1"/>
</dbReference>
<evidence type="ECO:0000259" key="1">
    <source>
        <dbReference type="PROSITE" id="PS50104"/>
    </source>
</evidence>
<dbReference type="EMBL" id="AP018203">
    <property type="protein sequence ID" value="BAY56000.1"/>
    <property type="molecule type" value="Genomic_DNA"/>
</dbReference>
<dbReference type="InterPro" id="IPR000157">
    <property type="entry name" value="TIR_dom"/>
</dbReference>
<evidence type="ECO:0000313" key="2">
    <source>
        <dbReference type="EMBL" id="BAY56000.1"/>
    </source>
</evidence>
<name>A0A1Z4JH04_LEPBY</name>